<keyword evidence="1" id="KW-0732">Signal</keyword>
<evidence type="ECO:0000313" key="2">
    <source>
        <dbReference type="EMBL" id="QNM10877.1"/>
    </source>
</evidence>
<dbReference type="PROSITE" id="PS51257">
    <property type="entry name" value="PROKAR_LIPOPROTEIN"/>
    <property type="match status" value="1"/>
</dbReference>
<dbReference type="KEGG" id="ehn:H9Q80_11355"/>
<proteinExistence type="predicted"/>
<dbReference type="Proteomes" id="UP000515856">
    <property type="component" value="Chromosome"/>
</dbReference>
<evidence type="ECO:0008006" key="4">
    <source>
        <dbReference type="Google" id="ProtNLM"/>
    </source>
</evidence>
<organism evidence="2 3">
    <name type="scientific">[Eubacterium] hominis</name>
    <dbReference type="NCBI Taxonomy" id="2764325"/>
    <lineage>
        <taxon>Bacteria</taxon>
        <taxon>Bacillati</taxon>
        <taxon>Bacillota</taxon>
        <taxon>Erysipelotrichia</taxon>
        <taxon>Erysipelotrichales</taxon>
        <taxon>Erysipelotrichaceae</taxon>
        <taxon>Amedibacillus</taxon>
    </lineage>
</organism>
<gene>
    <name evidence="2" type="ORF">H9Q80_11355</name>
</gene>
<evidence type="ECO:0000313" key="3">
    <source>
        <dbReference type="Proteomes" id="UP000515856"/>
    </source>
</evidence>
<sequence length="346" mass="39852">MKKVIVVCCLLLALCGCQSAKNEGKSEDYANMGFPGISEDGIYHLVKTDFANEVYFYDFKTDKDVPLCSKVNCNHQNEDCDAYRLTFYKDKDQTLHLPPIYYQNKVYYLYENLQKGKTTLCSSDVDGTDLKKIADIAEMAVVDNATFFDQKVWYTENAFDVDDKGNIISTSNHFKLMCLDLNNHKTEIIKESDDEMLLGRGVYDHQYYFMDVNSVDGKSVNELVKYHEDNQTFESIYQCESGNSFLINKYYYDYDKEAGKIFRIDVSDQSKSNVMDYQPEKGYEVFSVQTDDQGIMTVVLKKDNQVVGESYIDLLSEKVISGTGRVIYLKDGAYYRLNDKGLIYKE</sequence>
<name>A0A7G9GJ95_9FIRM</name>
<protein>
    <recommendedName>
        <fullName evidence="4">DUF5050 domain-containing protein</fullName>
    </recommendedName>
</protein>
<dbReference type="EMBL" id="CP060636">
    <property type="protein sequence ID" value="QNM10877.1"/>
    <property type="molecule type" value="Genomic_DNA"/>
</dbReference>
<accession>A0A7G9GJ95</accession>
<reference evidence="2 3" key="1">
    <citation type="submission" date="2020-08" db="EMBL/GenBank/DDBJ databases">
        <authorList>
            <person name="Liu C."/>
            <person name="Sun Q."/>
        </authorList>
    </citation>
    <scope>NUCLEOTIDE SEQUENCE [LARGE SCALE GENOMIC DNA]</scope>
    <source>
        <strain evidence="2 3">NSJ-61</strain>
    </source>
</reference>
<evidence type="ECO:0000256" key="1">
    <source>
        <dbReference type="SAM" id="SignalP"/>
    </source>
</evidence>
<keyword evidence="3" id="KW-1185">Reference proteome</keyword>
<feature type="signal peptide" evidence="1">
    <location>
        <begin position="1"/>
        <end position="20"/>
    </location>
</feature>
<dbReference type="AlphaFoldDB" id="A0A7G9GJ95"/>
<dbReference type="RefSeq" id="WP_117536171.1">
    <property type="nucleotide sequence ID" value="NZ_CP060636.1"/>
</dbReference>
<feature type="chain" id="PRO_5038819535" description="DUF5050 domain-containing protein" evidence="1">
    <location>
        <begin position="21"/>
        <end position="346"/>
    </location>
</feature>